<dbReference type="Proteomes" id="UP000722121">
    <property type="component" value="Unassembled WGS sequence"/>
</dbReference>
<name>A0ABS3AQH0_9BACT</name>
<evidence type="ECO:0000313" key="3">
    <source>
        <dbReference type="EMBL" id="MBN4066966.1"/>
    </source>
</evidence>
<evidence type="ECO:0000256" key="2">
    <source>
        <dbReference type="SAM" id="SignalP"/>
    </source>
</evidence>
<proteinExistence type="predicted"/>
<feature type="compositionally biased region" description="Pro residues" evidence="1">
    <location>
        <begin position="43"/>
        <end position="52"/>
    </location>
</feature>
<sequence length="393" mass="44895">MLRPSLNFSFAAALFACALCCNIPLWAELTPTVTDRLERALSEPPPPPPPPSLLDHPEFWSEQLSKPFTERYAPAPKEVVDYLKWENVADGINTVPSSVSPYPPFLRLISGVLEGLPDEVKESVDNVFYGIFFVRGLGSTAYSEYLLNNEGTPAGGFIALDVDALERKANEWATWKESTAFSRMGKKDYHVAITIEEGREDNQQNALQFILLHEIGHLLADRVNAHPRWDKKLEEVQDLSPYSFAPLSWSIKRELVAVKRKKKELSIPFLSLFGKEEKKEMVSRYVSHYDGAFPEREDIVFYSKSPRLKRKVAPIVYHKLQQANFPSLYSAMDPYEDFAESYAIYVHTQLLKKPYRTRVYYEDVLVMDHSSCFDSGSCPKKAAFFDALFKKEQ</sequence>
<feature type="chain" id="PRO_5046151208" description="IrrE N-terminal-like domain-containing protein" evidence="2">
    <location>
        <begin position="28"/>
        <end position="393"/>
    </location>
</feature>
<keyword evidence="2" id="KW-0732">Signal</keyword>
<comment type="caution">
    <text evidence="3">The sequence shown here is derived from an EMBL/GenBank/DDBJ whole genome shotgun (WGS) entry which is preliminary data.</text>
</comment>
<evidence type="ECO:0000256" key="1">
    <source>
        <dbReference type="SAM" id="MobiDB-lite"/>
    </source>
</evidence>
<evidence type="ECO:0000313" key="4">
    <source>
        <dbReference type="Proteomes" id="UP000722121"/>
    </source>
</evidence>
<keyword evidence="4" id="KW-1185">Reference proteome</keyword>
<gene>
    <name evidence="3" type="ORF">JYU14_02670</name>
</gene>
<organism evidence="3 4">
    <name type="scientific">Simkania negevensis</name>
    <dbReference type="NCBI Taxonomy" id="83561"/>
    <lineage>
        <taxon>Bacteria</taxon>
        <taxon>Pseudomonadati</taxon>
        <taxon>Chlamydiota</taxon>
        <taxon>Chlamydiia</taxon>
        <taxon>Parachlamydiales</taxon>
        <taxon>Simkaniaceae</taxon>
        <taxon>Simkania</taxon>
    </lineage>
</organism>
<evidence type="ECO:0008006" key="5">
    <source>
        <dbReference type="Google" id="ProtNLM"/>
    </source>
</evidence>
<feature type="region of interest" description="Disordered" evidence="1">
    <location>
        <begin position="37"/>
        <end position="56"/>
    </location>
</feature>
<reference evidence="3 4" key="1">
    <citation type="submission" date="2021-02" db="EMBL/GenBank/DDBJ databases">
        <title>Activity-based single-cell genomes from oceanic crustal fluid captures similar information to metagenomic and metatranscriptomic surveys with orders of magnitude less sampling.</title>
        <authorList>
            <person name="D'Angelo T.S."/>
            <person name="Orcutt B.N."/>
        </authorList>
    </citation>
    <scope>NUCLEOTIDE SEQUENCE [LARGE SCALE GENOMIC DNA]</scope>
    <source>
        <strain evidence="3">AH-315-G07</strain>
    </source>
</reference>
<dbReference type="EMBL" id="JAFITR010000044">
    <property type="protein sequence ID" value="MBN4066966.1"/>
    <property type="molecule type" value="Genomic_DNA"/>
</dbReference>
<accession>A0ABS3AQH0</accession>
<dbReference type="PROSITE" id="PS51257">
    <property type="entry name" value="PROKAR_LIPOPROTEIN"/>
    <property type="match status" value="1"/>
</dbReference>
<feature type="signal peptide" evidence="2">
    <location>
        <begin position="1"/>
        <end position="27"/>
    </location>
</feature>
<protein>
    <recommendedName>
        <fullName evidence="5">IrrE N-terminal-like domain-containing protein</fullName>
    </recommendedName>
</protein>